<dbReference type="Gene3D" id="3.40.720.10">
    <property type="entry name" value="Alkaline Phosphatase, subunit A"/>
    <property type="match status" value="1"/>
</dbReference>
<accession>A0A5C7GLD1</accession>
<evidence type="ECO:0000259" key="5">
    <source>
        <dbReference type="Pfam" id="PF00884"/>
    </source>
</evidence>
<evidence type="ECO:0000256" key="3">
    <source>
        <dbReference type="ARBA" id="ARBA00022801"/>
    </source>
</evidence>
<dbReference type="Pfam" id="PF00884">
    <property type="entry name" value="Sulfatase"/>
    <property type="match status" value="1"/>
</dbReference>
<keyword evidence="3" id="KW-0378">Hydrolase</keyword>
<keyword evidence="4" id="KW-0106">Calcium</keyword>
<dbReference type="Gene3D" id="3.30.1120.10">
    <property type="match status" value="1"/>
</dbReference>
<dbReference type="AlphaFoldDB" id="A0A5C7GLD1"/>
<reference evidence="6 7" key="1">
    <citation type="submission" date="2019-08" db="EMBL/GenBank/DDBJ databases">
        <title>Seonamhaeicola sediminis sp. nov., isolated from marine sediment.</title>
        <authorList>
            <person name="Cao W.R."/>
        </authorList>
    </citation>
    <scope>NUCLEOTIDE SEQUENCE [LARGE SCALE GENOMIC DNA]</scope>
    <source>
        <strain evidence="6 7">1505</strain>
    </source>
</reference>
<evidence type="ECO:0000313" key="6">
    <source>
        <dbReference type="EMBL" id="TXG39045.1"/>
    </source>
</evidence>
<dbReference type="GO" id="GO:0046872">
    <property type="term" value="F:metal ion binding"/>
    <property type="evidence" value="ECO:0007669"/>
    <property type="project" value="UniProtKB-KW"/>
</dbReference>
<dbReference type="Proteomes" id="UP000321080">
    <property type="component" value="Unassembled WGS sequence"/>
</dbReference>
<gene>
    <name evidence="6" type="ORF">FUA22_03945</name>
</gene>
<dbReference type="InterPro" id="IPR000917">
    <property type="entry name" value="Sulfatase_N"/>
</dbReference>
<dbReference type="CDD" id="cd16144">
    <property type="entry name" value="ARS_like"/>
    <property type="match status" value="1"/>
</dbReference>
<evidence type="ECO:0000256" key="1">
    <source>
        <dbReference type="ARBA" id="ARBA00008779"/>
    </source>
</evidence>
<dbReference type="GO" id="GO:0004065">
    <property type="term" value="F:arylsulfatase activity"/>
    <property type="evidence" value="ECO:0007669"/>
    <property type="project" value="TreeGrafter"/>
</dbReference>
<evidence type="ECO:0000313" key="7">
    <source>
        <dbReference type="Proteomes" id="UP000321080"/>
    </source>
</evidence>
<protein>
    <submittedName>
        <fullName evidence="6">Sulfatase</fullName>
    </submittedName>
</protein>
<dbReference type="PROSITE" id="PS00523">
    <property type="entry name" value="SULFATASE_1"/>
    <property type="match status" value="1"/>
</dbReference>
<dbReference type="InterPro" id="IPR024607">
    <property type="entry name" value="Sulfatase_CS"/>
</dbReference>
<keyword evidence="7" id="KW-1185">Reference proteome</keyword>
<comment type="similarity">
    <text evidence="1">Belongs to the sulfatase family.</text>
</comment>
<proteinExistence type="inferred from homology"/>
<dbReference type="OrthoDB" id="9764377at2"/>
<dbReference type="PROSITE" id="PS51257">
    <property type="entry name" value="PROKAR_LIPOPROTEIN"/>
    <property type="match status" value="1"/>
</dbReference>
<dbReference type="SUPFAM" id="SSF53649">
    <property type="entry name" value="Alkaline phosphatase-like"/>
    <property type="match status" value="1"/>
</dbReference>
<evidence type="ECO:0000256" key="2">
    <source>
        <dbReference type="ARBA" id="ARBA00022723"/>
    </source>
</evidence>
<feature type="domain" description="Sulfatase N-terminal" evidence="5">
    <location>
        <begin position="40"/>
        <end position="358"/>
    </location>
</feature>
<dbReference type="PANTHER" id="PTHR42693">
    <property type="entry name" value="ARYLSULFATASE FAMILY MEMBER"/>
    <property type="match status" value="1"/>
</dbReference>
<sequence length="460" mass="51117">MKIDQIKSIACILIFTFLSISCKENKPKNSSIGSEKSIQPNIVLIMADDLGYGELSCYGSKKINTPNIDALAAGGMKLTDFHSNGPVCSPTRAALLTGKYQQRTGVEGVITAKSHREVGLSLEEVTIAEALVKQGYHTGMFGKWHMGYAEEYNPIHQGFNEFVGFVSGNVDYHSHVDQEGYLDWWKGNKVDDEKGYTTDLITNYGAEFIKRNNSEKTGKPFFLYLSQEAPHYPIQGRHDKPVRKVGSGKFIRKVPKDSVQTIYTEMIETMDEGIGQVIQTLKDEGLYENTIIVFCSDNGAAGSRGDNGVLRAAKASVYEGGHRVPGIISYPNKIKAGTVNGTTIMSMDFLPTFVDLAGGKTDIENLDGISFKNMLVNEESLPERDLFWSFKGRTAMRSGKWKLVTFIKDEQEVAQLFDLEADLSEKNDLSDSAPERVKDMQDKIEKWKNDVWEGVVPVAN</sequence>
<dbReference type="InterPro" id="IPR050738">
    <property type="entry name" value="Sulfatase"/>
</dbReference>
<keyword evidence="2" id="KW-0479">Metal-binding</keyword>
<evidence type="ECO:0000256" key="4">
    <source>
        <dbReference type="ARBA" id="ARBA00022837"/>
    </source>
</evidence>
<dbReference type="PANTHER" id="PTHR42693:SF53">
    <property type="entry name" value="ENDO-4-O-SULFATASE"/>
    <property type="match status" value="1"/>
</dbReference>
<dbReference type="InterPro" id="IPR017850">
    <property type="entry name" value="Alkaline_phosphatase_core_sf"/>
</dbReference>
<dbReference type="EMBL" id="VRKQ01000008">
    <property type="protein sequence ID" value="TXG39045.1"/>
    <property type="molecule type" value="Genomic_DNA"/>
</dbReference>
<dbReference type="RefSeq" id="WP_147767416.1">
    <property type="nucleotide sequence ID" value="NZ_VRKQ01000008.1"/>
</dbReference>
<name>A0A5C7GLD1_9FLAO</name>
<organism evidence="6 7">
    <name type="scientific">Seonamhaeicola maritimus</name>
    <dbReference type="NCBI Taxonomy" id="2591822"/>
    <lineage>
        <taxon>Bacteria</taxon>
        <taxon>Pseudomonadati</taxon>
        <taxon>Bacteroidota</taxon>
        <taxon>Flavobacteriia</taxon>
        <taxon>Flavobacteriales</taxon>
        <taxon>Flavobacteriaceae</taxon>
    </lineage>
</organism>
<comment type="caution">
    <text evidence="6">The sequence shown here is derived from an EMBL/GenBank/DDBJ whole genome shotgun (WGS) entry which is preliminary data.</text>
</comment>